<protein>
    <submittedName>
        <fullName evidence="1">Uncharacterized protein</fullName>
    </submittedName>
</protein>
<comment type="caution">
    <text evidence="1">The sequence shown here is derived from an EMBL/GenBank/DDBJ whole genome shotgun (WGS) entry which is preliminary data.</text>
</comment>
<keyword evidence="2" id="KW-1185">Reference proteome</keyword>
<dbReference type="EMBL" id="WMBA01000025">
    <property type="protein sequence ID" value="MTD55709.1"/>
    <property type="molecule type" value="Genomic_DNA"/>
</dbReference>
<name>A0A6N7Z3J2_9PSEU</name>
<evidence type="ECO:0000313" key="2">
    <source>
        <dbReference type="Proteomes" id="UP000440096"/>
    </source>
</evidence>
<reference evidence="1 2" key="1">
    <citation type="submission" date="2019-11" db="EMBL/GenBank/DDBJ databases">
        <title>Draft genome of Amycolatopsis RM579.</title>
        <authorList>
            <person name="Duangmal K."/>
            <person name="Mingma R."/>
        </authorList>
    </citation>
    <scope>NUCLEOTIDE SEQUENCE [LARGE SCALE GENOMIC DNA]</scope>
    <source>
        <strain evidence="1 2">RM579</strain>
    </source>
</reference>
<evidence type="ECO:0000313" key="1">
    <source>
        <dbReference type="EMBL" id="MTD55709.1"/>
    </source>
</evidence>
<accession>A0A6N7Z3J2</accession>
<sequence>MTGKPLHKEIRKAIDEATDLGFKVEPKSGHTYAWIICSSCGQHVQVFSTGRNPENGAKVIRRFVAKHRDHN</sequence>
<dbReference type="RefSeq" id="WP_154757910.1">
    <property type="nucleotide sequence ID" value="NZ_WMBA01000025.1"/>
</dbReference>
<dbReference type="Proteomes" id="UP000440096">
    <property type="component" value="Unassembled WGS sequence"/>
</dbReference>
<gene>
    <name evidence="1" type="ORF">GKO32_17255</name>
</gene>
<dbReference type="AlphaFoldDB" id="A0A6N7Z3J2"/>
<organism evidence="1 2">
    <name type="scientific">Amycolatopsis pithecellobii</name>
    <dbReference type="NCBI Taxonomy" id="664692"/>
    <lineage>
        <taxon>Bacteria</taxon>
        <taxon>Bacillati</taxon>
        <taxon>Actinomycetota</taxon>
        <taxon>Actinomycetes</taxon>
        <taxon>Pseudonocardiales</taxon>
        <taxon>Pseudonocardiaceae</taxon>
        <taxon>Amycolatopsis</taxon>
    </lineage>
</organism>
<proteinExistence type="predicted"/>
<dbReference type="OrthoDB" id="4248198at2"/>